<feature type="binding site" evidence="8">
    <location>
        <position position="267"/>
    </location>
    <ligand>
        <name>Mg(2+)</name>
        <dbReference type="ChEBI" id="CHEBI:18420"/>
    </ligand>
</feature>
<dbReference type="AlphaFoldDB" id="A0A371BKM2"/>
<feature type="binding site" evidence="8">
    <location>
        <position position="258"/>
    </location>
    <ligand>
        <name>Mg(2+)</name>
        <dbReference type="ChEBI" id="CHEBI:18420"/>
    </ligand>
</feature>
<dbReference type="EMBL" id="QRGP01000001">
    <property type="protein sequence ID" value="RDV07911.1"/>
    <property type="molecule type" value="Genomic_DNA"/>
</dbReference>
<dbReference type="PANTHER" id="PTHR32057:SF14">
    <property type="entry name" value="PROTEIN ADENYLYLTRANSFERASE SELO, MITOCHONDRIAL"/>
    <property type="match status" value="1"/>
</dbReference>
<dbReference type="NCBIfam" id="NF000658">
    <property type="entry name" value="PRK00029.1"/>
    <property type="match status" value="1"/>
</dbReference>
<feature type="binding site" evidence="8">
    <location>
        <position position="128"/>
    </location>
    <ligand>
        <name>ATP</name>
        <dbReference type="ChEBI" id="CHEBI:30616"/>
    </ligand>
</feature>
<feature type="binding site" evidence="8">
    <location>
        <position position="95"/>
    </location>
    <ligand>
        <name>ATP</name>
        <dbReference type="ChEBI" id="CHEBI:30616"/>
    </ligand>
</feature>
<evidence type="ECO:0000256" key="8">
    <source>
        <dbReference type="HAMAP-Rule" id="MF_00692"/>
    </source>
</evidence>
<dbReference type="GO" id="GO:0030145">
    <property type="term" value="F:manganese ion binding"/>
    <property type="evidence" value="ECO:0007669"/>
    <property type="project" value="UniProtKB-UniRule"/>
</dbReference>
<accession>A0A371BKM2</accession>
<feature type="binding site" evidence="8">
    <location>
        <position position="116"/>
    </location>
    <ligand>
        <name>ATP</name>
        <dbReference type="ChEBI" id="CHEBI:30616"/>
    </ligand>
</feature>
<keyword evidence="10" id="KW-1185">Reference proteome</keyword>
<evidence type="ECO:0000256" key="4">
    <source>
        <dbReference type="ARBA" id="ARBA00022723"/>
    </source>
</evidence>
<keyword evidence="6 8" id="KW-0067">ATP-binding</keyword>
<feature type="binding site" evidence="8">
    <location>
        <position position="129"/>
    </location>
    <ligand>
        <name>ATP</name>
        <dbReference type="ChEBI" id="CHEBI:30616"/>
    </ligand>
</feature>
<dbReference type="EC" id="2.7.7.-" evidence="8"/>
<dbReference type="InterPro" id="IPR003846">
    <property type="entry name" value="SelO"/>
</dbReference>
<comment type="cofactor">
    <cofactor evidence="8">
        <name>Mg(2+)</name>
        <dbReference type="ChEBI" id="CHEBI:18420"/>
    </cofactor>
    <cofactor evidence="8">
        <name>Mn(2+)</name>
        <dbReference type="ChEBI" id="CHEBI:29035"/>
    </cofactor>
</comment>
<name>A0A371BKM2_9SPHN</name>
<evidence type="ECO:0000313" key="10">
    <source>
        <dbReference type="Proteomes" id="UP000263833"/>
    </source>
</evidence>
<comment type="catalytic activity">
    <reaction evidence="8">
        <text>L-tyrosyl-[protein] + ATP = O-(5'-adenylyl)-L-tyrosyl-[protein] + diphosphate</text>
        <dbReference type="Rhea" id="RHEA:54288"/>
        <dbReference type="Rhea" id="RHEA-COMP:10136"/>
        <dbReference type="Rhea" id="RHEA-COMP:13846"/>
        <dbReference type="ChEBI" id="CHEBI:30616"/>
        <dbReference type="ChEBI" id="CHEBI:33019"/>
        <dbReference type="ChEBI" id="CHEBI:46858"/>
        <dbReference type="ChEBI" id="CHEBI:83624"/>
        <dbReference type="EC" id="2.7.7.108"/>
    </reaction>
</comment>
<dbReference type="RefSeq" id="WP_115549475.1">
    <property type="nucleotide sequence ID" value="NZ_QRGP01000001.1"/>
</dbReference>
<dbReference type="PANTHER" id="PTHR32057">
    <property type="entry name" value="PROTEIN ADENYLYLTRANSFERASE SELO, MITOCHONDRIAL"/>
    <property type="match status" value="1"/>
</dbReference>
<comment type="function">
    <text evidence="8">Nucleotidyltransferase involved in the post-translational modification of proteins. It can catalyze the addition of adenosine monophosphate (AMP) or uridine monophosphate (UMP) to a protein, resulting in modifications known as AMPylation and UMPylation.</text>
</comment>
<feature type="binding site" evidence="8">
    <location>
        <position position="189"/>
    </location>
    <ligand>
        <name>ATP</name>
        <dbReference type="ChEBI" id="CHEBI:30616"/>
    </ligand>
</feature>
<evidence type="ECO:0000256" key="1">
    <source>
        <dbReference type="ARBA" id="ARBA00009747"/>
    </source>
</evidence>
<dbReference type="Pfam" id="PF02696">
    <property type="entry name" value="SelO"/>
    <property type="match status" value="1"/>
</dbReference>
<comment type="catalytic activity">
    <reaction evidence="8">
        <text>L-histidyl-[protein] + UTP = N(tele)-(5'-uridylyl)-L-histidyl-[protein] + diphosphate</text>
        <dbReference type="Rhea" id="RHEA:83891"/>
        <dbReference type="Rhea" id="RHEA-COMP:9745"/>
        <dbReference type="Rhea" id="RHEA-COMP:20239"/>
        <dbReference type="ChEBI" id="CHEBI:29979"/>
        <dbReference type="ChEBI" id="CHEBI:33019"/>
        <dbReference type="ChEBI" id="CHEBI:46398"/>
        <dbReference type="ChEBI" id="CHEBI:233474"/>
    </reaction>
</comment>
<protein>
    <recommendedName>
        <fullName evidence="8">Protein nucleotidyltransferase YdiU</fullName>
        <ecNumber evidence="8">2.7.7.-</ecNumber>
    </recommendedName>
    <alternativeName>
        <fullName evidence="8">Protein adenylyltransferase YdiU</fullName>
        <ecNumber evidence="8">2.7.7.108</ecNumber>
    </alternativeName>
    <alternativeName>
        <fullName evidence="8">Protein uridylyltransferase YdiU</fullName>
        <ecNumber evidence="8">2.7.7.-</ecNumber>
    </alternativeName>
</protein>
<keyword evidence="3 8" id="KW-0548">Nucleotidyltransferase</keyword>
<comment type="similarity">
    <text evidence="1 8">Belongs to the SELO family.</text>
</comment>
<comment type="catalytic activity">
    <reaction evidence="8">
        <text>L-seryl-[protein] + UTP = O-(5'-uridylyl)-L-seryl-[protein] + diphosphate</text>
        <dbReference type="Rhea" id="RHEA:64604"/>
        <dbReference type="Rhea" id="RHEA-COMP:9863"/>
        <dbReference type="Rhea" id="RHEA-COMP:16635"/>
        <dbReference type="ChEBI" id="CHEBI:29999"/>
        <dbReference type="ChEBI" id="CHEBI:33019"/>
        <dbReference type="ChEBI" id="CHEBI:46398"/>
        <dbReference type="ChEBI" id="CHEBI:156051"/>
    </reaction>
</comment>
<feature type="active site" description="Proton acceptor" evidence="8">
    <location>
        <position position="257"/>
    </location>
</feature>
<keyword evidence="5 8" id="KW-0547">Nucleotide-binding</keyword>
<comment type="caution">
    <text evidence="9">The sequence shown here is derived from an EMBL/GenBank/DDBJ whole genome shotgun (WGS) entry which is preliminary data.</text>
</comment>
<evidence type="ECO:0000256" key="6">
    <source>
        <dbReference type="ARBA" id="ARBA00022840"/>
    </source>
</evidence>
<organism evidence="9 10">
    <name type="scientific">Sphingorhabdus pulchriflava</name>
    <dbReference type="NCBI Taxonomy" id="2292257"/>
    <lineage>
        <taxon>Bacteria</taxon>
        <taxon>Pseudomonadati</taxon>
        <taxon>Pseudomonadota</taxon>
        <taxon>Alphaproteobacteria</taxon>
        <taxon>Sphingomonadales</taxon>
        <taxon>Sphingomonadaceae</taxon>
        <taxon>Sphingorhabdus</taxon>
    </lineage>
</organism>
<dbReference type="HAMAP" id="MF_00692">
    <property type="entry name" value="SelO"/>
    <property type="match status" value="1"/>
</dbReference>
<evidence type="ECO:0000256" key="2">
    <source>
        <dbReference type="ARBA" id="ARBA00022679"/>
    </source>
</evidence>
<dbReference type="GO" id="GO:0005524">
    <property type="term" value="F:ATP binding"/>
    <property type="evidence" value="ECO:0007669"/>
    <property type="project" value="UniProtKB-UniRule"/>
</dbReference>
<dbReference type="EC" id="2.7.7.108" evidence="8"/>
<comment type="catalytic activity">
    <reaction evidence="8">
        <text>L-threonyl-[protein] + ATP = 3-O-(5'-adenylyl)-L-threonyl-[protein] + diphosphate</text>
        <dbReference type="Rhea" id="RHEA:54292"/>
        <dbReference type="Rhea" id="RHEA-COMP:11060"/>
        <dbReference type="Rhea" id="RHEA-COMP:13847"/>
        <dbReference type="ChEBI" id="CHEBI:30013"/>
        <dbReference type="ChEBI" id="CHEBI:30616"/>
        <dbReference type="ChEBI" id="CHEBI:33019"/>
        <dbReference type="ChEBI" id="CHEBI:138113"/>
        <dbReference type="EC" id="2.7.7.108"/>
    </reaction>
</comment>
<dbReference type="GO" id="GO:0070733">
    <property type="term" value="F:AMPylase activity"/>
    <property type="evidence" value="ECO:0007669"/>
    <property type="project" value="UniProtKB-EC"/>
</dbReference>
<keyword evidence="2 8" id="KW-0808">Transferase</keyword>
<keyword evidence="7 8" id="KW-0460">Magnesium</keyword>
<feature type="binding site" evidence="8">
    <location>
        <position position="182"/>
    </location>
    <ligand>
        <name>ATP</name>
        <dbReference type="ChEBI" id="CHEBI:30616"/>
    </ligand>
</feature>
<keyword evidence="4 8" id="KW-0479">Metal-binding</keyword>
<feature type="binding site" evidence="8">
    <location>
        <position position="93"/>
    </location>
    <ligand>
        <name>ATP</name>
        <dbReference type="ChEBI" id="CHEBI:30616"/>
    </ligand>
</feature>
<evidence type="ECO:0000256" key="3">
    <source>
        <dbReference type="ARBA" id="ARBA00022695"/>
    </source>
</evidence>
<sequence>MNVNPSPAPYRADPKITSLGDKIGDPVRPADFPKAILRYRNDRWAATVGLDGLSDAEWIEHFARFKPLPDNLPQPLALRYHGHQFRVYNPDIGDGRGFLFAQLRDHLGRLLDLGTKGSGTTPYSRDGDGRLTLKGAVREILATEMLEALGVETSKTFSVIETGEELSRNDEPSPTRSAVLVRLNHSHIRIGAFQRLAYEDDAAMIDRLTRYVLIHLYEQEPGENPAAQLLNGAVERIAQQAASFMVAGFVHGVLNSDNINVTGESFDYGPWRFNPNWDPRFTAAYFDHQGLYAFGRQAEAMHWNLAQLAISLRLISEAPPLVEALERFPALFQAAIVERFLWRLGVASKGIEKDRALVEAGERAMIDAAIPIADFFHYHRGGVQSERGYGGERYAAFNEILGQFEPVASQPTPYWGENEPCSMLIDEVEAIWQAIASDDDWAPLSRKIDAVRRFGAALRNR</sequence>
<feature type="binding site" evidence="8">
    <location>
        <position position="267"/>
    </location>
    <ligand>
        <name>ATP</name>
        <dbReference type="ChEBI" id="CHEBI:30616"/>
    </ligand>
</feature>
<proteinExistence type="inferred from homology"/>
<gene>
    <name evidence="8" type="primary">ydiU</name>
    <name evidence="8" type="synonym">selO</name>
    <name evidence="9" type="ORF">DXH95_08125</name>
</gene>
<reference evidence="10" key="1">
    <citation type="submission" date="2018-08" db="EMBL/GenBank/DDBJ databases">
        <authorList>
            <person name="Kim S.-J."/>
            <person name="Jung G.-Y."/>
        </authorList>
    </citation>
    <scope>NUCLEOTIDE SEQUENCE [LARGE SCALE GENOMIC DNA]</scope>
    <source>
        <strain evidence="10">GY_G</strain>
    </source>
</reference>
<evidence type="ECO:0000256" key="5">
    <source>
        <dbReference type="ARBA" id="ARBA00022741"/>
    </source>
</evidence>
<comment type="catalytic activity">
    <reaction evidence="8">
        <text>L-tyrosyl-[protein] + UTP = O-(5'-uridylyl)-L-tyrosyl-[protein] + diphosphate</text>
        <dbReference type="Rhea" id="RHEA:83887"/>
        <dbReference type="Rhea" id="RHEA-COMP:10136"/>
        <dbReference type="Rhea" id="RHEA-COMP:20238"/>
        <dbReference type="ChEBI" id="CHEBI:33019"/>
        <dbReference type="ChEBI" id="CHEBI:46398"/>
        <dbReference type="ChEBI" id="CHEBI:46858"/>
        <dbReference type="ChEBI" id="CHEBI:90602"/>
    </reaction>
</comment>
<evidence type="ECO:0000313" key="9">
    <source>
        <dbReference type="EMBL" id="RDV07911.1"/>
    </source>
</evidence>
<keyword evidence="8" id="KW-0464">Manganese</keyword>
<dbReference type="OrthoDB" id="9776281at2"/>
<dbReference type="GO" id="GO:0000287">
    <property type="term" value="F:magnesium ion binding"/>
    <property type="evidence" value="ECO:0007669"/>
    <property type="project" value="UniProtKB-UniRule"/>
</dbReference>
<feature type="binding site" evidence="8">
    <location>
        <position position="96"/>
    </location>
    <ligand>
        <name>ATP</name>
        <dbReference type="ChEBI" id="CHEBI:30616"/>
    </ligand>
</feature>
<evidence type="ECO:0000256" key="7">
    <source>
        <dbReference type="ARBA" id="ARBA00022842"/>
    </source>
</evidence>
<dbReference type="Proteomes" id="UP000263833">
    <property type="component" value="Unassembled WGS sequence"/>
</dbReference>
<comment type="catalytic activity">
    <reaction evidence="8">
        <text>L-seryl-[protein] + ATP = 3-O-(5'-adenylyl)-L-seryl-[protein] + diphosphate</text>
        <dbReference type="Rhea" id="RHEA:58120"/>
        <dbReference type="Rhea" id="RHEA-COMP:9863"/>
        <dbReference type="Rhea" id="RHEA-COMP:15073"/>
        <dbReference type="ChEBI" id="CHEBI:29999"/>
        <dbReference type="ChEBI" id="CHEBI:30616"/>
        <dbReference type="ChEBI" id="CHEBI:33019"/>
        <dbReference type="ChEBI" id="CHEBI:142516"/>
        <dbReference type="EC" id="2.7.7.108"/>
    </reaction>
</comment>